<dbReference type="BioCyc" id="CORYNE:G18NG-10615-MONOMER"/>
<sequence length="125" mass="14543">MLDVVEGRSADALRAWLARRSPAFRHQVRIVTMDGFQGYATTSKQLLPAARRVMDPFHVVLLAGDKLTRCRQRLQQEKYHRRGLHDDPLYKNRKTLLTTQKWLSKKKQSVLMSCLALIKTTRHCN</sequence>
<dbReference type="PANTHER" id="PTHR33498">
    <property type="entry name" value="TRANSPOSASE FOR INSERTION SEQUENCE ELEMENT IS1557"/>
    <property type="match status" value="1"/>
</dbReference>
<dbReference type="eggNOG" id="COG3464">
    <property type="taxonomic scope" value="Bacteria"/>
</dbReference>
<evidence type="ECO:0000313" key="2">
    <source>
        <dbReference type="EMBL" id="BAB98436.1"/>
    </source>
</evidence>
<dbReference type="KEGG" id="cgl:Cgl1043"/>
<dbReference type="EMBL" id="BA000036">
    <property type="protein sequence ID" value="BAB98436.1"/>
    <property type="molecule type" value="Genomic_DNA"/>
</dbReference>
<proteinExistence type="predicted"/>
<dbReference type="KEGG" id="cgb:cg1185"/>
<organism evidence="2 3">
    <name type="scientific">Corynebacterium glutamicum (strain ATCC 13032 / DSM 20300 / JCM 1318 / BCRC 11384 / CCUG 27702 / LMG 3730 / NBRC 12168 / NCIMB 10025 / NRRL B-2784 / 534)</name>
    <dbReference type="NCBI Taxonomy" id="196627"/>
    <lineage>
        <taxon>Bacteria</taxon>
        <taxon>Bacillati</taxon>
        <taxon>Actinomycetota</taxon>
        <taxon>Actinomycetes</taxon>
        <taxon>Mycobacteriales</taxon>
        <taxon>Corynebacteriaceae</taxon>
        <taxon>Corynebacterium</taxon>
    </lineage>
</organism>
<dbReference type="HOGENOM" id="CLU_041900_3_1_11"/>
<accession>Q8NRK5</accession>
<keyword evidence="3" id="KW-1185">Reference proteome</keyword>
<dbReference type="InterPro" id="IPR047951">
    <property type="entry name" value="Transpos_ISL3"/>
</dbReference>
<accession>Q6M6C3</accession>
<reference evidence="3" key="1">
    <citation type="journal article" date="2003" name="Appl. Microbiol. Biotechnol.">
        <title>The Corynebacterium glutamicum genome: features and impacts on biotechnological processes.</title>
        <authorList>
            <person name="Ikeda M."/>
            <person name="Nakagawa S."/>
        </authorList>
    </citation>
    <scope>NUCLEOTIDE SEQUENCE [LARGE SCALE GENOMIC DNA]</scope>
    <source>
        <strain evidence="3">ATCC 13032 / DSM 20300 / BCRC 11384 / JCM 1318 / LMG 3730 / NCIMB 10025</strain>
    </source>
</reference>
<evidence type="ECO:0000259" key="1">
    <source>
        <dbReference type="Pfam" id="PF01610"/>
    </source>
</evidence>
<dbReference type="AlphaFoldDB" id="Q8NRK5"/>
<gene>
    <name evidence="2" type="ordered locus">Cgl1043</name>
</gene>
<dbReference type="InterPro" id="IPR002560">
    <property type="entry name" value="Transposase_DDE"/>
</dbReference>
<dbReference type="PANTHER" id="PTHR33498:SF1">
    <property type="entry name" value="TRANSPOSASE FOR INSERTION SEQUENCE ELEMENT IS1557"/>
    <property type="match status" value="1"/>
</dbReference>
<dbReference type="Pfam" id="PF01610">
    <property type="entry name" value="DDE_Tnp_ISL3"/>
    <property type="match status" value="1"/>
</dbReference>
<protein>
    <recommendedName>
        <fullName evidence="1">Transposase IS204/IS1001/IS1096/IS1165 DDE domain-containing protein</fullName>
    </recommendedName>
</protein>
<feature type="domain" description="Transposase IS204/IS1001/IS1096/IS1165 DDE" evidence="1">
    <location>
        <begin position="2"/>
        <end position="115"/>
    </location>
</feature>
<dbReference type="Proteomes" id="UP000000582">
    <property type="component" value="Chromosome"/>
</dbReference>
<name>Q8NRK5_CORGL</name>
<dbReference type="STRING" id="196627.cg1185"/>
<evidence type="ECO:0000313" key="3">
    <source>
        <dbReference type="Proteomes" id="UP000000582"/>
    </source>
</evidence>